<evidence type="ECO:0000313" key="6">
    <source>
        <dbReference type="EMBL" id="ETO27982.1"/>
    </source>
</evidence>
<dbReference type="InterPro" id="IPR001063">
    <property type="entry name" value="Ribosomal_uL22"/>
</dbReference>
<dbReference type="GO" id="GO:0002181">
    <property type="term" value="P:cytoplasmic translation"/>
    <property type="evidence" value="ECO:0007669"/>
    <property type="project" value="TreeGrafter"/>
</dbReference>
<evidence type="ECO:0000256" key="3">
    <source>
        <dbReference type="ARBA" id="ARBA00023274"/>
    </source>
</evidence>
<dbReference type="GO" id="GO:0022625">
    <property type="term" value="C:cytosolic large ribosomal subunit"/>
    <property type="evidence" value="ECO:0007669"/>
    <property type="project" value="TreeGrafter"/>
</dbReference>
<proteinExistence type="inferred from homology"/>
<feature type="compositionally biased region" description="Basic residues" evidence="5">
    <location>
        <begin position="153"/>
        <end position="169"/>
    </location>
</feature>
<protein>
    <submittedName>
        <fullName evidence="6">60S ribosomal protein L17</fullName>
    </submittedName>
</protein>
<dbReference type="PANTHER" id="PTHR11593">
    <property type="entry name" value="60S RIBOSOMAL PROTEIN L17"/>
    <property type="match status" value="1"/>
</dbReference>
<dbReference type="PANTHER" id="PTHR11593:SF10">
    <property type="entry name" value="60S RIBOSOMAL PROTEIN L17"/>
    <property type="match status" value="1"/>
</dbReference>
<dbReference type="AlphaFoldDB" id="X6NRM7"/>
<evidence type="ECO:0000256" key="5">
    <source>
        <dbReference type="SAM" id="MobiDB-lite"/>
    </source>
</evidence>
<dbReference type="EMBL" id="ASPP01006937">
    <property type="protein sequence ID" value="ETO27982.1"/>
    <property type="molecule type" value="Genomic_DNA"/>
</dbReference>
<evidence type="ECO:0000256" key="4">
    <source>
        <dbReference type="RuleBase" id="RU004005"/>
    </source>
</evidence>
<dbReference type="GO" id="GO:0003735">
    <property type="term" value="F:structural constituent of ribosome"/>
    <property type="evidence" value="ECO:0007669"/>
    <property type="project" value="InterPro"/>
</dbReference>
<dbReference type="Gene3D" id="3.90.470.10">
    <property type="entry name" value="Ribosomal protein L22/L17"/>
    <property type="match status" value="1"/>
</dbReference>
<feature type="region of interest" description="Disordered" evidence="5">
    <location>
        <begin position="134"/>
        <end position="169"/>
    </location>
</feature>
<evidence type="ECO:0000313" key="7">
    <source>
        <dbReference type="Proteomes" id="UP000023152"/>
    </source>
</evidence>
<organism evidence="6 7">
    <name type="scientific">Reticulomyxa filosa</name>
    <dbReference type="NCBI Taxonomy" id="46433"/>
    <lineage>
        <taxon>Eukaryota</taxon>
        <taxon>Sar</taxon>
        <taxon>Rhizaria</taxon>
        <taxon>Retaria</taxon>
        <taxon>Foraminifera</taxon>
        <taxon>Monothalamids</taxon>
        <taxon>Reticulomyxidae</taxon>
        <taxon>Reticulomyxa</taxon>
    </lineage>
</organism>
<dbReference type="SUPFAM" id="SSF54843">
    <property type="entry name" value="Ribosomal protein L22"/>
    <property type="match status" value="1"/>
</dbReference>
<dbReference type="Pfam" id="PF00237">
    <property type="entry name" value="Ribosomal_L22"/>
    <property type="match status" value="1"/>
</dbReference>
<gene>
    <name evidence="6" type="ORF">RFI_09149</name>
</gene>
<dbReference type="InterPro" id="IPR005721">
    <property type="entry name" value="Ribosomal_uL22_euk/arc"/>
</dbReference>
<comment type="caution">
    <text evidence="6">The sequence shown here is derived from an EMBL/GenBank/DDBJ whole genome shotgun (WGS) entry which is preliminary data.</text>
</comment>
<keyword evidence="7" id="KW-1185">Reference proteome</keyword>
<dbReference type="OrthoDB" id="10254664at2759"/>
<dbReference type="OMA" id="IKRMHIR"/>
<dbReference type="Proteomes" id="UP000023152">
    <property type="component" value="Unassembled WGS sequence"/>
</dbReference>
<keyword evidence="3 4" id="KW-0687">Ribonucleoprotein</keyword>
<evidence type="ECO:0000256" key="2">
    <source>
        <dbReference type="ARBA" id="ARBA00022980"/>
    </source>
</evidence>
<sequence>MTLPRARRFLKNVIKQKEIVPYRRHTVNLKLQICKICFAGRIGRHGQCKGLGSSQGRWPKKSAMFLLDLLRNVEGNARAKKLNMEKIRISHIAVQRARQGRRRTYRAHGRINPFNSHQCHIELFAEERQQKVPRSRTRALFSRKPGLELTDKKQRKNQKKVTKALRTRE</sequence>
<comment type="similarity">
    <text evidence="1 4">Belongs to the universal ribosomal protein uL22 family.</text>
</comment>
<reference evidence="6 7" key="1">
    <citation type="journal article" date="2013" name="Curr. Biol.">
        <title>The Genome of the Foraminiferan Reticulomyxa filosa.</title>
        <authorList>
            <person name="Glockner G."/>
            <person name="Hulsmann N."/>
            <person name="Schleicher M."/>
            <person name="Noegel A.A."/>
            <person name="Eichinger L."/>
            <person name="Gallinger C."/>
            <person name="Pawlowski J."/>
            <person name="Sierra R."/>
            <person name="Euteneuer U."/>
            <person name="Pillet L."/>
            <person name="Moustafa A."/>
            <person name="Platzer M."/>
            <person name="Groth M."/>
            <person name="Szafranski K."/>
            <person name="Schliwa M."/>
        </authorList>
    </citation>
    <scope>NUCLEOTIDE SEQUENCE [LARGE SCALE GENOMIC DNA]</scope>
</reference>
<accession>X6NRM7</accession>
<evidence type="ECO:0000256" key="1">
    <source>
        <dbReference type="ARBA" id="ARBA00009451"/>
    </source>
</evidence>
<dbReference type="NCBIfam" id="TIGR01038">
    <property type="entry name" value="uL22_arch_euk"/>
    <property type="match status" value="1"/>
</dbReference>
<dbReference type="InterPro" id="IPR036394">
    <property type="entry name" value="Ribosomal_uL22_sf"/>
</dbReference>
<name>X6NRM7_RETFI</name>
<keyword evidence="2 4" id="KW-0689">Ribosomal protein</keyword>